<dbReference type="InterPro" id="IPR036259">
    <property type="entry name" value="MFS_trans_sf"/>
</dbReference>
<keyword evidence="10" id="KW-1185">Reference proteome</keyword>
<keyword evidence="3" id="KW-1003">Cell membrane</keyword>
<sequence>MAGVTPRADALPRGRLRFTGLAFALGVLILGTNLPSPLYAVYGHRFGFSPLTITMLVSVYVAVLVPALLVCGSLADSAGLRRVVVPAIAAAALGAVLFAVAGGTGWLFAARSVQGLAVGAASGPLTAALVATEPAGNQARASLLGSLMTTCGAGLGPVLAGGLAQYAPAPLVLCYLLELGLLAVALGVVAPLRGGGRGRARMRLPRIPAEIRTPFAVAGAVSFLAWAVAYIVLGLVPSYVEGAVHSGNLLLGGGAAGMLLLCAAVAQVAFARWPPVRTMPAGLVLLVLGLVGLVAAGLLSSVPLLLGTVAVTGIGQGLAFMGALRRVNGLAPPAERAGVASAFYVVTYLGGGGPVIVVGLLAIPLGLVPAVQLAAGVLALACLAVLVAVRRSEYT</sequence>
<evidence type="ECO:0000256" key="7">
    <source>
        <dbReference type="SAM" id="Phobius"/>
    </source>
</evidence>
<keyword evidence="5 7" id="KW-1133">Transmembrane helix</keyword>
<feature type="transmembrane region" description="Helical" evidence="7">
    <location>
        <begin position="143"/>
        <end position="164"/>
    </location>
</feature>
<evidence type="ECO:0000256" key="6">
    <source>
        <dbReference type="ARBA" id="ARBA00023136"/>
    </source>
</evidence>
<dbReference type="GO" id="GO:0005886">
    <property type="term" value="C:plasma membrane"/>
    <property type="evidence" value="ECO:0007669"/>
    <property type="project" value="UniProtKB-SubCell"/>
</dbReference>
<evidence type="ECO:0000256" key="3">
    <source>
        <dbReference type="ARBA" id="ARBA00022475"/>
    </source>
</evidence>
<dbReference type="Proteomes" id="UP000658656">
    <property type="component" value="Unassembled WGS sequence"/>
</dbReference>
<feature type="transmembrane region" description="Helical" evidence="7">
    <location>
        <begin position="213"/>
        <end position="237"/>
    </location>
</feature>
<evidence type="ECO:0000259" key="8">
    <source>
        <dbReference type="PROSITE" id="PS50850"/>
    </source>
</evidence>
<feature type="transmembrane region" description="Helical" evidence="7">
    <location>
        <begin position="170"/>
        <end position="192"/>
    </location>
</feature>
<reference evidence="9" key="1">
    <citation type="journal article" date="2014" name="Int. J. Syst. Evol. Microbiol.">
        <title>Complete genome sequence of Corynebacterium casei LMG S-19264T (=DSM 44701T), isolated from a smear-ripened cheese.</title>
        <authorList>
            <consortium name="US DOE Joint Genome Institute (JGI-PGF)"/>
            <person name="Walter F."/>
            <person name="Albersmeier A."/>
            <person name="Kalinowski J."/>
            <person name="Ruckert C."/>
        </authorList>
    </citation>
    <scope>NUCLEOTIDE SEQUENCE</scope>
    <source>
        <strain evidence="9">CGMCC 4.7679</strain>
    </source>
</reference>
<reference evidence="9" key="2">
    <citation type="submission" date="2020-09" db="EMBL/GenBank/DDBJ databases">
        <authorList>
            <person name="Sun Q."/>
            <person name="Zhou Y."/>
        </authorList>
    </citation>
    <scope>NUCLEOTIDE SEQUENCE</scope>
    <source>
        <strain evidence="9">CGMCC 4.7679</strain>
    </source>
</reference>
<name>A0A8H9ISK1_9PSEU</name>
<evidence type="ECO:0000313" key="9">
    <source>
        <dbReference type="EMBL" id="GHF54792.1"/>
    </source>
</evidence>
<dbReference type="EMBL" id="BNAV01000003">
    <property type="protein sequence ID" value="GHF54792.1"/>
    <property type="molecule type" value="Genomic_DNA"/>
</dbReference>
<feature type="transmembrane region" description="Helical" evidence="7">
    <location>
        <begin position="83"/>
        <end position="107"/>
    </location>
</feature>
<accession>A0A8H9ISK1</accession>
<dbReference type="SUPFAM" id="SSF103473">
    <property type="entry name" value="MFS general substrate transporter"/>
    <property type="match status" value="1"/>
</dbReference>
<organism evidence="9 10">
    <name type="scientific">Amycolatopsis bartoniae</name>
    <dbReference type="NCBI Taxonomy" id="941986"/>
    <lineage>
        <taxon>Bacteria</taxon>
        <taxon>Bacillati</taxon>
        <taxon>Actinomycetota</taxon>
        <taxon>Actinomycetes</taxon>
        <taxon>Pseudonocardiales</taxon>
        <taxon>Pseudonocardiaceae</taxon>
        <taxon>Amycolatopsis</taxon>
    </lineage>
</organism>
<comment type="caution">
    <text evidence="9">The sequence shown here is derived from an EMBL/GenBank/DDBJ whole genome shotgun (WGS) entry which is preliminary data.</text>
</comment>
<proteinExistence type="predicted"/>
<keyword evidence="2" id="KW-0813">Transport</keyword>
<dbReference type="GO" id="GO:0022857">
    <property type="term" value="F:transmembrane transporter activity"/>
    <property type="evidence" value="ECO:0007669"/>
    <property type="project" value="InterPro"/>
</dbReference>
<feature type="transmembrane region" description="Helical" evidence="7">
    <location>
        <begin position="282"/>
        <end position="299"/>
    </location>
</feature>
<feature type="transmembrane region" description="Helical" evidence="7">
    <location>
        <begin position="337"/>
        <end position="363"/>
    </location>
</feature>
<feature type="transmembrane region" description="Helical" evidence="7">
    <location>
        <begin position="21"/>
        <end position="42"/>
    </location>
</feature>
<feature type="transmembrane region" description="Helical" evidence="7">
    <location>
        <begin position="305"/>
        <end position="325"/>
    </location>
</feature>
<dbReference type="PROSITE" id="PS50850">
    <property type="entry name" value="MFS"/>
    <property type="match status" value="1"/>
</dbReference>
<dbReference type="InterPro" id="IPR020846">
    <property type="entry name" value="MFS_dom"/>
</dbReference>
<dbReference type="PANTHER" id="PTHR23517">
    <property type="entry name" value="RESISTANCE PROTEIN MDTM, PUTATIVE-RELATED-RELATED"/>
    <property type="match status" value="1"/>
</dbReference>
<dbReference type="AlphaFoldDB" id="A0A8H9ISK1"/>
<dbReference type="InterPro" id="IPR050171">
    <property type="entry name" value="MFS_Transporters"/>
</dbReference>
<evidence type="ECO:0000256" key="4">
    <source>
        <dbReference type="ARBA" id="ARBA00022692"/>
    </source>
</evidence>
<keyword evidence="4 7" id="KW-0812">Transmembrane</keyword>
<dbReference type="Gene3D" id="1.20.1250.20">
    <property type="entry name" value="MFS general substrate transporter like domains"/>
    <property type="match status" value="1"/>
</dbReference>
<feature type="transmembrane region" description="Helical" evidence="7">
    <location>
        <begin position="48"/>
        <end position="71"/>
    </location>
</feature>
<comment type="subcellular location">
    <subcellularLocation>
        <location evidence="1">Cell membrane</location>
        <topology evidence="1">Multi-pass membrane protein</topology>
    </subcellularLocation>
</comment>
<dbReference type="InterPro" id="IPR011701">
    <property type="entry name" value="MFS"/>
</dbReference>
<evidence type="ECO:0000256" key="2">
    <source>
        <dbReference type="ARBA" id="ARBA00022448"/>
    </source>
</evidence>
<gene>
    <name evidence="9" type="ORF">GCM10017566_30420</name>
</gene>
<feature type="domain" description="Major facilitator superfamily (MFS) profile" evidence="8">
    <location>
        <begin position="12"/>
        <end position="395"/>
    </location>
</feature>
<feature type="transmembrane region" description="Helical" evidence="7">
    <location>
        <begin position="249"/>
        <end position="270"/>
    </location>
</feature>
<keyword evidence="6 7" id="KW-0472">Membrane</keyword>
<evidence type="ECO:0000256" key="1">
    <source>
        <dbReference type="ARBA" id="ARBA00004651"/>
    </source>
</evidence>
<feature type="transmembrane region" description="Helical" evidence="7">
    <location>
        <begin position="113"/>
        <end position="131"/>
    </location>
</feature>
<feature type="transmembrane region" description="Helical" evidence="7">
    <location>
        <begin position="369"/>
        <end position="389"/>
    </location>
</feature>
<evidence type="ECO:0000256" key="5">
    <source>
        <dbReference type="ARBA" id="ARBA00022989"/>
    </source>
</evidence>
<evidence type="ECO:0000313" key="10">
    <source>
        <dbReference type="Proteomes" id="UP000658656"/>
    </source>
</evidence>
<dbReference type="Pfam" id="PF07690">
    <property type="entry name" value="MFS_1"/>
    <property type="match status" value="1"/>
</dbReference>
<protein>
    <submittedName>
        <fullName evidence="9">Putative multi-drug efflux transporter</fullName>
    </submittedName>
</protein>
<dbReference type="PANTHER" id="PTHR23517:SF13">
    <property type="entry name" value="MAJOR FACILITATOR SUPERFAMILY MFS_1"/>
    <property type="match status" value="1"/>
</dbReference>
<dbReference type="RefSeq" id="WP_221216907.1">
    <property type="nucleotide sequence ID" value="NZ_BNAV01000003.1"/>
</dbReference>